<feature type="non-terminal residue" evidence="1">
    <location>
        <position position="67"/>
    </location>
</feature>
<dbReference type="EMBL" id="CAJVPW010018513">
    <property type="protein sequence ID" value="CAG8682092.1"/>
    <property type="molecule type" value="Genomic_DNA"/>
</dbReference>
<evidence type="ECO:0000313" key="1">
    <source>
        <dbReference type="EMBL" id="CAG8682092.1"/>
    </source>
</evidence>
<dbReference type="Proteomes" id="UP000789366">
    <property type="component" value="Unassembled WGS sequence"/>
</dbReference>
<comment type="caution">
    <text evidence="1">The sequence shown here is derived from an EMBL/GenBank/DDBJ whole genome shotgun (WGS) entry which is preliminary data.</text>
</comment>
<protein>
    <submittedName>
        <fullName evidence="1">3601_t:CDS:1</fullName>
    </submittedName>
</protein>
<evidence type="ECO:0000313" key="2">
    <source>
        <dbReference type="Proteomes" id="UP000789366"/>
    </source>
</evidence>
<reference evidence="1" key="1">
    <citation type="submission" date="2021-06" db="EMBL/GenBank/DDBJ databases">
        <authorList>
            <person name="Kallberg Y."/>
            <person name="Tangrot J."/>
            <person name="Rosling A."/>
        </authorList>
    </citation>
    <scope>NUCLEOTIDE SEQUENCE</scope>
    <source>
        <strain evidence="1">28 12/20/2015</strain>
    </source>
</reference>
<name>A0ACA9P352_9GLOM</name>
<keyword evidence="2" id="KW-1185">Reference proteome</keyword>
<organism evidence="1 2">
    <name type="scientific">Cetraspora pellucida</name>
    <dbReference type="NCBI Taxonomy" id="1433469"/>
    <lineage>
        <taxon>Eukaryota</taxon>
        <taxon>Fungi</taxon>
        <taxon>Fungi incertae sedis</taxon>
        <taxon>Mucoromycota</taxon>
        <taxon>Glomeromycotina</taxon>
        <taxon>Glomeromycetes</taxon>
        <taxon>Diversisporales</taxon>
        <taxon>Gigasporaceae</taxon>
        <taxon>Cetraspora</taxon>
    </lineage>
</organism>
<proteinExistence type="predicted"/>
<gene>
    <name evidence="1" type="ORF">SPELUC_LOCUS10212</name>
</gene>
<sequence>VRIEDICEAKIKITHIIATQTVRVERFKNTPHHSHPIEDSDLLKTLEVIRQLVAQEARLGFLKIGNK</sequence>
<feature type="non-terminal residue" evidence="1">
    <location>
        <position position="1"/>
    </location>
</feature>
<accession>A0ACA9P352</accession>